<reference evidence="3 4" key="1">
    <citation type="journal article" date="2009" name="Stand. Genomic Sci.">
        <title>Complete genome sequence of Desulfotomaculum acetoxidans type strain (5575).</title>
        <authorList>
            <person name="Spring S."/>
            <person name="Lapidus A."/>
            <person name="Schroder M."/>
            <person name="Gleim D."/>
            <person name="Sims D."/>
            <person name="Meincke L."/>
            <person name="Glavina Del Rio T."/>
            <person name="Tice H."/>
            <person name="Copeland A."/>
            <person name="Cheng J.F."/>
            <person name="Lucas S."/>
            <person name="Chen F."/>
            <person name="Nolan M."/>
            <person name="Bruce D."/>
            <person name="Goodwin L."/>
            <person name="Pitluck S."/>
            <person name="Ivanova N."/>
            <person name="Mavromatis K."/>
            <person name="Mikhailova N."/>
            <person name="Pati A."/>
            <person name="Chen A."/>
            <person name="Palaniappan K."/>
            <person name="Land M."/>
            <person name="Hauser L."/>
            <person name="Chang Y.J."/>
            <person name="Jeffries C.D."/>
            <person name="Chain P."/>
            <person name="Saunders E."/>
            <person name="Brettin T."/>
            <person name="Detter J.C."/>
            <person name="Goker M."/>
            <person name="Bristow J."/>
            <person name="Eisen J.A."/>
            <person name="Markowitz V."/>
            <person name="Hugenholtz P."/>
            <person name="Kyrpides N.C."/>
            <person name="Klenk H.P."/>
            <person name="Han C."/>
        </authorList>
    </citation>
    <scope>NUCLEOTIDE SEQUENCE [LARGE SCALE GENOMIC DNA]</scope>
    <source>
        <strain evidence="4">ATCC 49208 / DSM 771 / VKM B-1644</strain>
    </source>
</reference>
<keyword evidence="1" id="KW-0129">CBS domain</keyword>
<sequence>MGIKAEQVMTSINEYPVVYENDSIEKAAGILIEQYKIKDFSWQGYESLLVLNDINKKVGFLTLRCVLKALEINDSDNMNHNSWHTLTDKIKISSELCVKELMRPLHTDYVKSQDDVDEAIKIIMKTGTNSVFVYDKLDIVGIIRSIDILWFLEDLL</sequence>
<evidence type="ECO:0000313" key="3">
    <source>
        <dbReference type="EMBL" id="ACV61854.1"/>
    </source>
</evidence>
<dbReference type="Gene3D" id="3.10.580.10">
    <property type="entry name" value="CBS-domain"/>
    <property type="match status" value="1"/>
</dbReference>
<dbReference type="KEGG" id="dae:Dtox_0965"/>
<dbReference type="Proteomes" id="UP000002217">
    <property type="component" value="Chromosome"/>
</dbReference>
<dbReference type="STRING" id="485916.Dtox_0965"/>
<gene>
    <name evidence="3" type="ordered locus">Dtox_0965</name>
</gene>
<dbReference type="InterPro" id="IPR000644">
    <property type="entry name" value="CBS_dom"/>
</dbReference>
<dbReference type="RefSeq" id="WP_015756569.1">
    <property type="nucleotide sequence ID" value="NC_013216.1"/>
</dbReference>
<dbReference type="CDD" id="cd02205">
    <property type="entry name" value="CBS_pair_SF"/>
    <property type="match status" value="1"/>
</dbReference>
<dbReference type="SMR" id="C8W387"/>
<dbReference type="eggNOG" id="COG0517">
    <property type="taxonomic scope" value="Bacteria"/>
</dbReference>
<dbReference type="EMBL" id="CP001720">
    <property type="protein sequence ID" value="ACV61854.1"/>
    <property type="molecule type" value="Genomic_DNA"/>
</dbReference>
<dbReference type="PROSITE" id="PS51371">
    <property type="entry name" value="CBS"/>
    <property type="match status" value="1"/>
</dbReference>
<dbReference type="OrthoDB" id="1808351at2"/>
<feature type="domain" description="CBS" evidence="2">
    <location>
        <begin position="9"/>
        <end position="77"/>
    </location>
</feature>
<evidence type="ECO:0000259" key="2">
    <source>
        <dbReference type="PROSITE" id="PS51371"/>
    </source>
</evidence>
<evidence type="ECO:0000256" key="1">
    <source>
        <dbReference type="PROSITE-ProRule" id="PRU00703"/>
    </source>
</evidence>
<dbReference type="HOGENOM" id="CLU_040681_8_1_9"/>
<dbReference type="InterPro" id="IPR046342">
    <property type="entry name" value="CBS_dom_sf"/>
</dbReference>
<organism evidence="3 4">
    <name type="scientific">Desulfofarcimen acetoxidans (strain ATCC 49208 / DSM 771 / KCTC 5769 / VKM B-1644 / 5575)</name>
    <name type="common">Desulfotomaculum acetoxidans</name>
    <dbReference type="NCBI Taxonomy" id="485916"/>
    <lineage>
        <taxon>Bacteria</taxon>
        <taxon>Bacillati</taxon>
        <taxon>Bacillota</taxon>
        <taxon>Clostridia</taxon>
        <taxon>Eubacteriales</taxon>
        <taxon>Peptococcaceae</taxon>
        <taxon>Desulfofarcimen</taxon>
    </lineage>
</organism>
<dbReference type="AlphaFoldDB" id="C8W387"/>
<name>C8W387_DESAS</name>
<protein>
    <submittedName>
        <fullName evidence="3">CBS domain-containing protein</fullName>
    </submittedName>
</protein>
<dbReference type="Pfam" id="PF00571">
    <property type="entry name" value="CBS"/>
    <property type="match status" value="2"/>
</dbReference>
<keyword evidence="4" id="KW-1185">Reference proteome</keyword>
<proteinExistence type="predicted"/>
<evidence type="ECO:0000313" key="4">
    <source>
        <dbReference type="Proteomes" id="UP000002217"/>
    </source>
</evidence>
<accession>C8W387</accession>
<dbReference type="SUPFAM" id="SSF54631">
    <property type="entry name" value="CBS-domain pair"/>
    <property type="match status" value="1"/>
</dbReference>